<accession>A0A4Z2I5X3</accession>
<evidence type="ECO:0000256" key="1">
    <source>
        <dbReference type="SAM" id="MobiDB-lite"/>
    </source>
</evidence>
<proteinExistence type="predicted"/>
<evidence type="ECO:0000313" key="3">
    <source>
        <dbReference type="Proteomes" id="UP000314294"/>
    </source>
</evidence>
<organism evidence="2 3">
    <name type="scientific">Liparis tanakae</name>
    <name type="common">Tanaka's snailfish</name>
    <dbReference type="NCBI Taxonomy" id="230148"/>
    <lineage>
        <taxon>Eukaryota</taxon>
        <taxon>Metazoa</taxon>
        <taxon>Chordata</taxon>
        <taxon>Craniata</taxon>
        <taxon>Vertebrata</taxon>
        <taxon>Euteleostomi</taxon>
        <taxon>Actinopterygii</taxon>
        <taxon>Neopterygii</taxon>
        <taxon>Teleostei</taxon>
        <taxon>Neoteleostei</taxon>
        <taxon>Acanthomorphata</taxon>
        <taxon>Eupercaria</taxon>
        <taxon>Perciformes</taxon>
        <taxon>Cottioidei</taxon>
        <taxon>Cottales</taxon>
        <taxon>Liparidae</taxon>
        <taxon>Liparis</taxon>
    </lineage>
</organism>
<dbReference type="AlphaFoldDB" id="A0A4Z2I5X3"/>
<gene>
    <name evidence="2" type="ORF">EYF80_017072</name>
</gene>
<comment type="caution">
    <text evidence="2">The sequence shown here is derived from an EMBL/GenBank/DDBJ whole genome shotgun (WGS) entry which is preliminary data.</text>
</comment>
<dbReference type="Proteomes" id="UP000314294">
    <property type="component" value="Unassembled WGS sequence"/>
</dbReference>
<sequence>MRNRGERKEERGKRKEERGKRREELLPDRGGQQLDPAQAGPVQPAPALQLAEQRQRLAVQVLRGPGGKRCIFVHQRRQPSQLLQVAPPLVGHSDQPVEGVVHAVVELRGRGESGSDGSRSGDFCASPVALLASPASQAPPLCCGSVRRGSAKTFAMSRRCVSMLRGTA</sequence>
<protein>
    <submittedName>
        <fullName evidence="2">Uncharacterized protein</fullName>
    </submittedName>
</protein>
<keyword evidence="3" id="KW-1185">Reference proteome</keyword>
<feature type="compositionally biased region" description="Basic and acidic residues" evidence="1">
    <location>
        <begin position="1"/>
        <end position="27"/>
    </location>
</feature>
<reference evidence="2 3" key="1">
    <citation type="submission" date="2019-03" db="EMBL/GenBank/DDBJ databases">
        <title>First draft genome of Liparis tanakae, snailfish: a comprehensive survey of snailfish specific genes.</title>
        <authorList>
            <person name="Kim W."/>
            <person name="Song I."/>
            <person name="Jeong J.-H."/>
            <person name="Kim D."/>
            <person name="Kim S."/>
            <person name="Ryu S."/>
            <person name="Song J.Y."/>
            <person name="Lee S.K."/>
        </authorList>
    </citation>
    <scope>NUCLEOTIDE SEQUENCE [LARGE SCALE GENOMIC DNA]</scope>
    <source>
        <tissue evidence="2">Muscle</tissue>
    </source>
</reference>
<name>A0A4Z2I5X3_9TELE</name>
<feature type="region of interest" description="Disordered" evidence="1">
    <location>
        <begin position="1"/>
        <end position="44"/>
    </location>
</feature>
<evidence type="ECO:0000313" key="2">
    <source>
        <dbReference type="EMBL" id="TNN72623.1"/>
    </source>
</evidence>
<dbReference type="EMBL" id="SRLO01000134">
    <property type="protein sequence ID" value="TNN72623.1"/>
    <property type="molecule type" value="Genomic_DNA"/>
</dbReference>